<comment type="caution">
    <text evidence="2">The sequence shown here is derived from an EMBL/GenBank/DDBJ whole genome shotgun (WGS) entry which is preliminary data.</text>
</comment>
<dbReference type="RefSeq" id="WP_322497467.1">
    <property type="nucleotide sequence ID" value="NZ_JARGYT010000013.1"/>
</dbReference>
<protein>
    <submittedName>
        <fullName evidence="2">Uncharacterized protein</fullName>
    </submittedName>
</protein>
<feature type="compositionally biased region" description="Polar residues" evidence="1">
    <location>
        <begin position="33"/>
        <end position="59"/>
    </location>
</feature>
<feature type="region of interest" description="Disordered" evidence="1">
    <location>
        <begin position="33"/>
        <end position="61"/>
    </location>
</feature>
<evidence type="ECO:0000313" key="3">
    <source>
        <dbReference type="Proteomes" id="UP001293791"/>
    </source>
</evidence>
<reference evidence="2 3" key="1">
    <citation type="submission" date="2023-02" db="EMBL/GenBank/DDBJ databases">
        <title>Host association and intracellularity evolved multiple times independently in the Rickettsiales.</title>
        <authorList>
            <person name="Castelli M."/>
            <person name="Nardi T."/>
            <person name="Gammuto L."/>
            <person name="Bellinzona G."/>
            <person name="Sabaneyeva E."/>
            <person name="Potekhin A."/>
            <person name="Serra V."/>
            <person name="Petroni G."/>
            <person name="Sassera D."/>
        </authorList>
    </citation>
    <scope>NUCLEOTIDE SEQUENCE [LARGE SCALE GENOMIC DNA]</scope>
    <source>
        <strain evidence="2 3">BOD18</strain>
    </source>
</reference>
<gene>
    <name evidence="2" type="ORF">Cyrtocomes_00333</name>
</gene>
<dbReference type="EMBL" id="JARGYT010000013">
    <property type="protein sequence ID" value="MDZ5761969.1"/>
    <property type="molecule type" value="Genomic_DNA"/>
</dbReference>
<organism evidence="2 3">
    <name type="scientific">Candidatus Cyrtobacter comes</name>
    <dbReference type="NCBI Taxonomy" id="675776"/>
    <lineage>
        <taxon>Bacteria</taxon>
        <taxon>Pseudomonadati</taxon>
        <taxon>Pseudomonadota</taxon>
        <taxon>Alphaproteobacteria</taxon>
        <taxon>Rickettsiales</taxon>
        <taxon>Candidatus Midichloriaceae</taxon>
        <taxon>Candidatus Cyrtobacter</taxon>
    </lineage>
</organism>
<name>A0ABU5L773_9RICK</name>
<evidence type="ECO:0000256" key="1">
    <source>
        <dbReference type="SAM" id="MobiDB-lite"/>
    </source>
</evidence>
<sequence length="207" mass="23702">MSRDILREIIDCVVAEINDEECKHCSVGNTDNGSQNDVRTDNGSQNVDTSVNPQPSNDGPNDAHICEAKSELCYIAKFIKLYKSAYEVNHNCTANLYKEFYFSRMDFVKSMDKELLPDYVRKNFVQYSSLDAAFPKYASDECIKEIQESLNMQTASIKQDLIIYNIESICDHYGAVALCNNELELLCVKEDKFDNWIKSSFENYCEV</sequence>
<evidence type="ECO:0000313" key="2">
    <source>
        <dbReference type="EMBL" id="MDZ5761969.1"/>
    </source>
</evidence>
<keyword evidence="3" id="KW-1185">Reference proteome</keyword>
<accession>A0ABU5L773</accession>
<proteinExistence type="predicted"/>
<dbReference type="Proteomes" id="UP001293791">
    <property type="component" value="Unassembled WGS sequence"/>
</dbReference>